<dbReference type="Proteomes" id="UP001221302">
    <property type="component" value="Unassembled WGS sequence"/>
</dbReference>
<evidence type="ECO:0000259" key="4">
    <source>
        <dbReference type="Pfam" id="PF00326"/>
    </source>
</evidence>
<dbReference type="InterPro" id="IPR050278">
    <property type="entry name" value="Serine_Prot_S9B/DPPIV"/>
</dbReference>
<dbReference type="GO" id="GO:0008239">
    <property type="term" value="F:dipeptidyl-peptidase activity"/>
    <property type="evidence" value="ECO:0007669"/>
    <property type="project" value="TreeGrafter"/>
</dbReference>
<evidence type="ECO:0000256" key="1">
    <source>
        <dbReference type="ARBA" id="ARBA00022670"/>
    </source>
</evidence>
<keyword evidence="3" id="KW-0732">Signal</keyword>
<dbReference type="Pfam" id="PF00326">
    <property type="entry name" value="Peptidase_S9"/>
    <property type="match status" value="1"/>
</dbReference>
<dbReference type="SUPFAM" id="SSF82171">
    <property type="entry name" value="DPP6 N-terminal domain-like"/>
    <property type="match status" value="1"/>
</dbReference>
<dbReference type="GO" id="GO:0004252">
    <property type="term" value="F:serine-type endopeptidase activity"/>
    <property type="evidence" value="ECO:0007669"/>
    <property type="project" value="InterPro"/>
</dbReference>
<evidence type="ECO:0000313" key="6">
    <source>
        <dbReference type="EMBL" id="MDF1612039.1"/>
    </source>
</evidence>
<dbReference type="InterPro" id="IPR002471">
    <property type="entry name" value="Pept_S9_AS"/>
</dbReference>
<evidence type="ECO:0000313" key="7">
    <source>
        <dbReference type="Proteomes" id="UP001221302"/>
    </source>
</evidence>
<evidence type="ECO:0000256" key="3">
    <source>
        <dbReference type="SAM" id="SignalP"/>
    </source>
</evidence>
<keyword evidence="7" id="KW-1185">Reference proteome</keyword>
<dbReference type="PROSITE" id="PS00708">
    <property type="entry name" value="PRO_ENDOPEP_SER"/>
    <property type="match status" value="1"/>
</dbReference>
<dbReference type="AlphaFoldDB" id="A0AAE3P0V7"/>
<dbReference type="InterPro" id="IPR002469">
    <property type="entry name" value="Peptidase_S9B_N"/>
</dbReference>
<protein>
    <submittedName>
        <fullName evidence="6">S9 family peptidase</fullName>
    </submittedName>
</protein>
<feature type="domain" description="Peptidase S9 prolyl oligopeptidase catalytic" evidence="4">
    <location>
        <begin position="531"/>
        <end position="727"/>
    </location>
</feature>
<dbReference type="InterPro" id="IPR001375">
    <property type="entry name" value="Peptidase_S9_cat"/>
</dbReference>
<dbReference type="PANTHER" id="PTHR11731:SF193">
    <property type="entry name" value="DIPEPTIDYL PEPTIDASE 9"/>
    <property type="match status" value="1"/>
</dbReference>
<gene>
    <name evidence="6" type="ORF">P0M35_07740</name>
</gene>
<keyword evidence="1" id="KW-0645">Protease</keyword>
<dbReference type="PANTHER" id="PTHR11731">
    <property type="entry name" value="PROTEASE FAMILY S9B,C DIPEPTIDYL-PEPTIDASE IV-RELATED"/>
    <property type="match status" value="1"/>
</dbReference>
<dbReference type="Gene3D" id="2.140.10.30">
    <property type="entry name" value="Dipeptidylpeptidase IV, N-terminal domain"/>
    <property type="match status" value="1"/>
</dbReference>
<feature type="domain" description="Dipeptidylpeptidase IV N-terminal" evidence="5">
    <location>
        <begin position="110"/>
        <end position="444"/>
    </location>
</feature>
<sequence length="734" mass="84959">MKNLKIFSLIILSFVLLFTNNSSAQKKKLTYKQVYESGMNIRAMMAMLNRTQGWLDENNYLETKTDPKRPNVRGLIYKTNTETGRSELYFDPSAIQLPDGFSVESAIQKSKDNNYFLFKQKNDLFYFDKNENKFLQLTKDNAEEKVPQLSPDGKKVAYVKNNNLYVFNIDNEKEIQLTNDGTNLIYNGWASWVYMEEIIGRSSAYSAFWWSPNSQMICFLRFDDSPVPDFPIYHADGQHGELEHQRYPEAGDPNPYVKFGVADVNNGKIVWADFDEKADHYIAWPTWTKDNKLTVQWMNRAQDNIIIYNIDLSTGKKSQLYSETQKTWVEWFEDLYFFENKSGFLLRSNVDGFAHLYYYDMNGKLIKRLTQGEWEVTSINLVDEQNKKVYFTAWKDKSTERHLFVVQLDGKGLKQLTSIEGTHTCSVSPKGKYFIDTYSNISTPTKSDLYKADGKFIRNIFDTKNSQLDEYQLAKYELFTIPTSDGLNLPATWYLPADFDPNKKYPVIISIYGGPNAGTVRNSYPFGLSGHYLAQNGIITLAVDHRGSGHFGKKGVDLMYRNLGKWEMNDYIEAVKWLKKKSFIDTTKIGITGGSYGGYVTALALTKGSDYFTHGIAEFGVMDWQLYDNVYTERYMDTPKENPDGYKAGSVLTYVNNYKGKMLITHGTIDDNVHMQNSIQLIYELQKLNKDFEMMLYPNQRHGIGMPQAQHANRERVKFWFKHFLNKELDVNKD</sequence>
<comment type="caution">
    <text evidence="6">The sequence shown here is derived from an EMBL/GenBank/DDBJ whole genome shotgun (WGS) entry which is preliminary data.</text>
</comment>
<proteinExistence type="predicted"/>
<reference evidence="6" key="1">
    <citation type="submission" date="2023-03" db="EMBL/GenBank/DDBJ databases">
        <title>Stygiobacter electus gen. nov., sp. nov., facultatively anaerobic thermotolerant bacterium of the class Ignavibacteria from a well of Yessentuki mineral water deposit.</title>
        <authorList>
            <person name="Podosokorskaya O.A."/>
            <person name="Elcheninov A.G."/>
            <person name="Petrova N.F."/>
            <person name="Zavarzina D.G."/>
            <person name="Kublanov I.V."/>
            <person name="Merkel A.Y."/>
        </authorList>
    </citation>
    <scope>NUCLEOTIDE SEQUENCE</scope>
    <source>
        <strain evidence="6">09-Me</strain>
    </source>
</reference>
<feature type="signal peptide" evidence="3">
    <location>
        <begin position="1"/>
        <end position="24"/>
    </location>
</feature>
<keyword evidence="2" id="KW-0378">Hydrolase</keyword>
<dbReference type="Pfam" id="PF00930">
    <property type="entry name" value="DPPIV_N"/>
    <property type="match status" value="1"/>
</dbReference>
<dbReference type="RefSeq" id="WP_321535807.1">
    <property type="nucleotide sequence ID" value="NZ_JARGDL010000009.1"/>
</dbReference>
<dbReference type="EMBL" id="JARGDL010000009">
    <property type="protein sequence ID" value="MDF1612039.1"/>
    <property type="molecule type" value="Genomic_DNA"/>
</dbReference>
<dbReference type="GO" id="GO:0006508">
    <property type="term" value="P:proteolysis"/>
    <property type="evidence" value="ECO:0007669"/>
    <property type="project" value="UniProtKB-KW"/>
</dbReference>
<evidence type="ECO:0000256" key="2">
    <source>
        <dbReference type="ARBA" id="ARBA00022801"/>
    </source>
</evidence>
<feature type="chain" id="PRO_5042096218" evidence="3">
    <location>
        <begin position="25"/>
        <end position="734"/>
    </location>
</feature>
<organism evidence="6 7">
    <name type="scientific">Stygiobacter electus</name>
    <dbReference type="NCBI Taxonomy" id="3032292"/>
    <lineage>
        <taxon>Bacteria</taxon>
        <taxon>Pseudomonadati</taxon>
        <taxon>Ignavibacteriota</taxon>
        <taxon>Ignavibacteria</taxon>
        <taxon>Ignavibacteriales</taxon>
        <taxon>Melioribacteraceae</taxon>
        <taxon>Stygiobacter</taxon>
    </lineage>
</organism>
<accession>A0AAE3P0V7</accession>
<dbReference type="InterPro" id="IPR029058">
    <property type="entry name" value="AB_hydrolase_fold"/>
</dbReference>
<dbReference type="Gene3D" id="3.40.50.1820">
    <property type="entry name" value="alpha/beta hydrolase"/>
    <property type="match status" value="1"/>
</dbReference>
<name>A0AAE3P0V7_9BACT</name>
<evidence type="ECO:0000259" key="5">
    <source>
        <dbReference type="Pfam" id="PF00930"/>
    </source>
</evidence>
<dbReference type="SUPFAM" id="SSF53474">
    <property type="entry name" value="alpha/beta-Hydrolases"/>
    <property type="match status" value="1"/>
</dbReference>